<dbReference type="AlphaFoldDB" id="A0A8J4GZ80"/>
<evidence type="ECO:0000313" key="3">
    <source>
        <dbReference type="Proteomes" id="UP000722791"/>
    </source>
</evidence>
<accession>A0A8J4GZ80</accession>
<dbReference type="Gene3D" id="3.30.70.1230">
    <property type="entry name" value="Nucleotide cyclase"/>
    <property type="match status" value="2"/>
</dbReference>
<name>A0A8J4GZ80_9CHLO</name>
<feature type="region of interest" description="Disordered" evidence="1">
    <location>
        <begin position="329"/>
        <end position="364"/>
    </location>
</feature>
<sequence length="525" mass="53475">GGGRILLFRGLRVRMGMHCGISSQEVQYNRASGRMMYPGYTLQLTKAVSDAGRGGQILMSTTVRVALLGKAGGGYGGGGPHGAGGDSACGSVDAPYIILSAGQHVLMRSGQAVELHSVFPADLLPRAAYMAGLRSLQEKVSGVLSAPLGRVAVAVAHVQDVEDSAGWGLEACIDTHKAMRKEAAKLVQGHGGYLLYTPPGTFQAVFSSSYAAMNWLLELQEELGPAPGASTVPELNTMALCSSVHSSSGSYSDVACVQLRRAAAVAQLSTFHLKGGVDVGPLTSTLKPNGEMSYNGSAMKRAACLAANAAWHEVLTTLESVREVLGEDHPAVSANPPNVAPTRNKRRRVSVLRPSSTTNFPPCPDQATLGGFSRQHPQAPSALAVELCQDFSSLGGVVAGGEGMARPVPVPGPGSGNGPHIINTREGSMGLENTAVASSPQLSAVQMGSDAVVPTIGGALVFGAAIRLVKFKGALLEACTAALAGGRGAAAANTATAAAAPANCAIVSGGCEDGVVAAAVVTIRH</sequence>
<reference evidence="2" key="1">
    <citation type="journal article" date="2021" name="Proc. Natl. Acad. Sci. U.S.A.">
        <title>Three genomes in the algal genus Volvox reveal the fate of a haploid sex-determining region after a transition to homothallism.</title>
        <authorList>
            <person name="Yamamoto K."/>
            <person name="Hamaji T."/>
            <person name="Kawai-Toyooka H."/>
            <person name="Matsuzaki R."/>
            <person name="Takahashi F."/>
            <person name="Nishimura Y."/>
            <person name="Kawachi M."/>
            <person name="Noguchi H."/>
            <person name="Minakuchi Y."/>
            <person name="Umen J.G."/>
            <person name="Toyoda A."/>
            <person name="Nozaki H."/>
        </authorList>
    </citation>
    <scope>NUCLEOTIDE SEQUENCE</scope>
    <source>
        <strain evidence="2">NIES-3785</strain>
    </source>
</reference>
<evidence type="ECO:0000256" key="1">
    <source>
        <dbReference type="SAM" id="MobiDB-lite"/>
    </source>
</evidence>
<organism evidence="2 3">
    <name type="scientific">Volvox reticuliferus</name>
    <dbReference type="NCBI Taxonomy" id="1737510"/>
    <lineage>
        <taxon>Eukaryota</taxon>
        <taxon>Viridiplantae</taxon>
        <taxon>Chlorophyta</taxon>
        <taxon>core chlorophytes</taxon>
        <taxon>Chlorophyceae</taxon>
        <taxon>CS clade</taxon>
        <taxon>Chlamydomonadales</taxon>
        <taxon>Volvocaceae</taxon>
        <taxon>Volvox</taxon>
    </lineage>
</organism>
<dbReference type="PANTHER" id="PTHR43081">
    <property type="entry name" value="ADENYLATE CYCLASE, TERMINAL-DIFFERENTIATION SPECIFIC-RELATED"/>
    <property type="match status" value="1"/>
</dbReference>
<dbReference type="Proteomes" id="UP000722791">
    <property type="component" value="Unassembled WGS sequence"/>
</dbReference>
<dbReference type="PANTHER" id="PTHR43081:SF1">
    <property type="entry name" value="ADENYLATE CYCLASE, TERMINAL-DIFFERENTIATION SPECIFIC"/>
    <property type="match status" value="1"/>
</dbReference>
<feature type="non-terminal residue" evidence="2">
    <location>
        <position position="525"/>
    </location>
</feature>
<protein>
    <recommendedName>
        <fullName evidence="4">Guanylate cyclase domain-containing protein</fullName>
    </recommendedName>
</protein>
<evidence type="ECO:0000313" key="2">
    <source>
        <dbReference type="EMBL" id="GIM16174.1"/>
    </source>
</evidence>
<dbReference type="EMBL" id="BNCQ01000075">
    <property type="protein sequence ID" value="GIM16174.1"/>
    <property type="molecule type" value="Genomic_DNA"/>
</dbReference>
<gene>
    <name evidence="2" type="ORF">Vretimale_18816</name>
</gene>
<evidence type="ECO:0008006" key="4">
    <source>
        <dbReference type="Google" id="ProtNLM"/>
    </source>
</evidence>
<dbReference type="InterPro" id="IPR029787">
    <property type="entry name" value="Nucleotide_cyclase"/>
</dbReference>
<dbReference type="InterPro" id="IPR050697">
    <property type="entry name" value="Adenylyl/Guanylyl_Cyclase_3/4"/>
</dbReference>
<dbReference type="SUPFAM" id="SSF55073">
    <property type="entry name" value="Nucleotide cyclase"/>
    <property type="match status" value="2"/>
</dbReference>
<feature type="compositionally biased region" description="Low complexity" evidence="1">
    <location>
        <begin position="331"/>
        <end position="341"/>
    </location>
</feature>
<comment type="caution">
    <text evidence="2">The sequence shown here is derived from an EMBL/GenBank/DDBJ whole genome shotgun (WGS) entry which is preliminary data.</text>
</comment>
<proteinExistence type="predicted"/>